<feature type="region of interest" description="Disordered" evidence="1">
    <location>
        <begin position="143"/>
        <end position="331"/>
    </location>
</feature>
<feature type="compositionally biased region" description="Basic and acidic residues" evidence="1">
    <location>
        <begin position="230"/>
        <end position="242"/>
    </location>
</feature>
<evidence type="ECO:0000313" key="3">
    <source>
        <dbReference type="EMBL" id="NMG19649.1"/>
    </source>
</evidence>
<dbReference type="InterPro" id="IPR036365">
    <property type="entry name" value="PGBD-like_sf"/>
</dbReference>
<evidence type="ECO:0000256" key="1">
    <source>
        <dbReference type="SAM" id="MobiDB-lite"/>
    </source>
</evidence>
<dbReference type="InterPro" id="IPR036366">
    <property type="entry name" value="PGBDSf"/>
</dbReference>
<dbReference type="Pfam" id="PF01471">
    <property type="entry name" value="PG_binding_1"/>
    <property type="match status" value="2"/>
</dbReference>
<dbReference type="Proteomes" id="UP000718564">
    <property type="component" value="Unassembled WGS sequence"/>
</dbReference>
<feature type="compositionally biased region" description="Basic and acidic residues" evidence="1">
    <location>
        <begin position="209"/>
        <end position="220"/>
    </location>
</feature>
<sequence>MISSIKTNPLNDSQFLNPTVNSSGRKTEPRYQSLQMLQILLSCGVSLLFGLSTVSIASQPQQIAQTTSSEGINRPTLQVGSKGERVTELQAALKLLGFYTGTVDGEYNESTVLAVSRFQEAAGLKADGIVDTITWQRLFPGETTVASSGSSPNSTSRPPLASGTSNTNQVVVPSSNSTASTSTTTNTPSATSKPEPRAVTGNTTATSTTREDNSKPEPRSVTRNTTATTRTREDNSKTEPRSVTRNTTATTRTREDDSKTEPRSVTRNTTANSQRTYVRQSTSTRSGSTRSEQSIRTQQSDRSGSTRSEQSIRTQQSSRPSSTTRTQQVASVQYTSEGLAILRIGMRGPEVVRLQRRLQRLGFLNEDEVDGDFGASTEAAVIALQKRYGLDADGVAGGGTWEILMRRRGR</sequence>
<keyword evidence="4" id="KW-1185">Reference proteome</keyword>
<feature type="compositionally biased region" description="Low complexity" evidence="1">
    <location>
        <begin position="173"/>
        <end position="192"/>
    </location>
</feature>
<evidence type="ECO:0000259" key="2">
    <source>
        <dbReference type="Pfam" id="PF01471"/>
    </source>
</evidence>
<name>A0ABX1P5K4_9CYAN</name>
<feature type="compositionally biased region" description="Polar residues" evidence="1">
    <location>
        <begin position="295"/>
        <end position="309"/>
    </location>
</feature>
<comment type="caution">
    <text evidence="3">The sequence shown here is derived from an EMBL/GenBank/DDBJ whole genome shotgun (WGS) entry which is preliminary data.</text>
</comment>
<organism evidence="3 4">
    <name type="scientific">Brasilonema bromeliae SPC951</name>
    <dbReference type="NCBI Taxonomy" id="385972"/>
    <lineage>
        <taxon>Bacteria</taxon>
        <taxon>Bacillati</taxon>
        <taxon>Cyanobacteriota</taxon>
        <taxon>Cyanophyceae</taxon>
        <taxon>Nostocales</taxon>
        <taxon>Scytonemataceae</taxon>
        <taxon>Brasilonema</taxon>
        <taxon>Bromeliae group (in: Brasilonema)</taxon>
    </lineage>
</organism>
<reference evidence="3 4" key="1">
    <citation type="submission" date="2018-06" db="EMBL/GenBank/DDBJ databases">
        <title>Comparative genomics of Brasilonema spp. strains.</title>
        <authorList>
            <person name="Alvarenga D.O."/>
            <person name="Fiore M.F."/>
            <person name="Varani A.M."/>
        </authorList>
    </citation>
    <scope>NUCLEOTIDE SEQUENCE [LARGE SCALE GENOMIC DNA]</scope>
    <source>
        <strain evidence="3 4">SPC951</strain>
    </source>
</reference>
<feature type="compositionally biased region" description="Low complexity" evidence="1">
    <location>
        <begin position="311"/>
        <end position="328"/>
    </location>
</feature>
<feature type="compositionally biased region" description="Basic and acidic residues" evidence="1">
    <location>
        <begin position="252"/>
        <end position="264"/>
    </location>
</feature>
<dbReference type="EMBL" id="QMEB01000053">
    <property type="protein sequence ID" value="NMG19649.1"/>
    <property type="molecule type" value="Genomic_DNA"/>
</dbReference>
<gene>
    <name evidence="3" type="ORF">DP116_09320</name>
</gene>
<dbReference type="Gene3D" id="1.10.101.10">
    <property type="entry name" value="PGBD-like superfamily/PGBD"/>
    <property type="match status" value="2"/>
</dbReference>
<feature type="compositionally biased region" description="Low complexity" evidence="1">
    <location>
        <begin position="147"/>
        <end position="159"/>
    </location>
</feature>
<proteinExistence type="predicted"/>
<feature type="compositionally biased region" description="Polar residues" evidence="1">
    <location>
        <begin position="162"/>
        <end position="172"/>
    </location>
</feature>
<feature type="domain" description="Peptidoglycan binding-like" evidence="2">
    <location>
        <begin position="83"/>
        <end position="138"/>
    </location>
</feature>
<dbReference type="InterPro" id="IPR002477">
    <property type="entry name" value="Peptidoglycan-bd-like"/>
</dbReference>
<dbReference type="SUPFAM" id="SSF47090">
    <property type="entry name" value="PGBD-like"/>
    <property type="match status" value="2"/>
</dbReference>
<accession>A0ABX1P5K4</accession>
<protein>
    <recommendedName>
        <fullName evidence="2">Peptidoglycan binding-like domain-containing protein</fullName>
    </recommendedName>
</protein>
<feature type="domain" description="Peptidoglycan binding-like" evidence="2">
    <location>
        <begin position="347"/>
        <end position="404"/>
    </location>
</feature>
<feature type="compositionally biased region" description="Polar residues" evidence="1">
    <location>
        <begin position="265"/>
        <end position="278"/>
    </location>
</feature>
<dbReference type="RefSeq" id="WP_169154918.1">
    <property type="nucleotide sequence ID" value="NZ_CAWPJE010000014.1"/>
</dbReference>
<feature type="compositionally biased region" description="Low complexity" evidence="1">
    <location>
        <begin position="279"/>
        <end position="294"/>
    </location>
</feature>
<evidence type="ECO:0000313" key="4">
    <source>
        <dbReference type="Proteomes" id="UP000718564"/>
    </source>
</evidence>